<organism evidence="3 4">
    <name type="scientific">Nitzschia inconspicua</name>
    <dbReference type="NCBI Taxonomy" id="303405"/>
    <lineage>
        <taxon>Eukaryota</taxon>
        <taxon>Sar</taxon>
        <taxon>Stramenopiles</taxon>
        <taxon>Ochrophyta</taxon>
        <taxon>Bacillariophyta</taxon>
        <taxon>Bacillariophyceae</taxon>
        <taxon>Bacillariophycidae</taxon>
        <taxon>Bacillariales</taxon>
        <taxon>Bacillariaceae</taxon>
        <taxon>Nitzschia</taxon>
    </lineage>
</organism>
<dbReference type="Pfam" id="PF01585">
    <property type="entry name" value="G-patch"/>
    <property type="match status" value="1"/>
</dbReference>
<dbReference type="InterPro" id="IPR000467">
    <property type="entry name" value="G_patch_dom"/>
</dbReference>
<comment type="caution">
    <text evidence="3">The sequence shown here is derived from an EMBL/GenBank/DDBJ whole genome shotgun (WGS) entry which is preliminary data.</text>
</comment>
<dbReference type="GO" id="GO:0003676">
    <property type="term" value="F:nucleic acid binding"/>
    <property type="evidence" value="ECO:0007669"/>
    <property type="project" value="InterPro"/>
</dbReference>
<dbReference type="SMART" id="SM00443">
    <property type="entry name" value="G_patch"/>
    <property type="match status" value="1"/>
</dbReference>
<feature type="compositionally biased region" description="Basic and acidic residues" evidence="1">
    <location>
        <begin position="85"/>
        <end position="101"/>
    </location>
</feature>
<feature type="region of interest" description="Disordered" evidence="1">
    <location>
        <begin position="82"/>
        <end position="122"/>
    </location>
</feature>
<feature type="compositionally biased region" description="Polar residues" evidence="1">
    <location>
        <begin position="164"/>
        <end position="173"/>
    </location>
</feature>
<evidence type="ECO:0000259" key="2">
    <source>
        <dbReference type="PROSITE" id="PS50174"/>
    </source>
</evidence>
<dbReference type="EMBL" id="JAGRRH010000024">
    <property type="protein sequence ID" value="KAG7343016.1"/>
    <property type="molecule type" value="Genomic_DNA"/>
</dbReference>
<dbReference type="AlphaFoldDB" id="A0A9K3PDT3"/>
<gene>
    <name evidence="3" type="ORF">IV203_020961</name>
</gene>
<evidence type="ECO:0000313" key="4">
    <source>
        <dbReference type="Proteomes" id="UP000693970"/>
    </source>
</evidence>
<feature type="domain" description="G-patch" evidence="2">
    <location>
        <begin position="16"/>
        <end position="61"/>
    </location>
</feature>
<name>A0A9K3PDT3_9STRA</name>
<evidence type="ECO:0000313" key="3">
    <source>
        <dbReference type="EMBL" id="KAG7343016.1"/>
    </source>
</evidence>
<proteinExistence type="predicted"/>
<feature type="compositionally biased region" description="Basic and acidic residues" evidence="1">
    <location>
        <begin position="190"/>
        <end position="226"/>
    </location>
</feature>
<dbReference type="Proteomes" id="UP000693970">
    <property type="component" value="Unassembled WGS sequence"/>
</dbReference>
<accession>A0A9K3PDT3</accession>
<keyword evidence="4" id="KW-1185">Reference proteome</keyword>
<feature type="region of interest" description="Disordered" evidence="1">
    <location>
        <begin position="164"/>
        <end position="233"/>
    </location>
</feature>
<reference evidence="3" key="2">
    <citation type="submission" date="2021-04" db="EMBL/GenBank/DDBJ databases">
        <authorList>
            <person name="Podell S."/>
        </authorList>
    </citation>
    <scope>NUCLEOTIDE SEQUENCE</scope>
    <source>
        <strain evidence="3">Hildebrandi</strain>
    </source>
</reference>
<dbReference type="OrthoDB" id="29523at2759"/>
<dbReference type="PROSITE" id="PS50174">
    <property type="entry name" value="G_PATCH"/>
    <property type="match status" value="1"/>
</dbReference>
<evidence type="ECO:0000256" key="1">
    <source>
        <dbReference type="SAM" id="MobiDB-lite"/>
    </source>
</evidence>
<protein>
    <submittedName>
        <fullName evidence="3">G-patch domain containing protein</fullName>
    </submittedName>
</protein>
<sequence length="233" mass="25996">MTIVQVEDTRNIEWRANNKGSALLQKMGWSEGKGIGKRNANTTALRAVKRQEGLGLGAKLETEGGQSESTNTFAAVLKTLQQHHRTNETTKKKKSKKEEKKKSSKEKKGKGMVLPSNKVTAGHAQKMRLAKFGEKNANDLACIFGNKDIAAALRPPVIAPVVSAQVSETSRNLASVGETEKKKDRKDKKRSRESEPREDVHTPVERGETVEVERKKRRKDNKEEKKAKKKSRT</sequence>
<reference evidence="3" key="1">
    <citation type="journal article" date="2021" name="Sci. Rep.">
        <title>Diploid genomic architecture of Nitzschia inconspicua, an elite biomass production diatom.</title>
        <authorList>
            <person name="Oliver A."/>
            <person name="Podell S."/>
            <person name="Pinowska A."/>
            <person name="Traller J.C."/>
            <person name="Smith S.R."/>
            <person name="McClure R."/>
            <person name="Beliaev A."/>
            <person name="Bohutskyi P."/>
            <person name="Hill E.A."/>
            <person name="Rabines A."/>
            <person name="Zheng H."/>
            <person name="Allen L.Z."/>
            <person name="Kuo A."/>
            <person name="Grigoriev I.V."/>
            <person name="Allen A.E."/>
            <person name="Hazlebeck D."/>
            <person name="Allen E.E."/>
        </authorList>
    </citation>
    <scope>NUCLEOTIDE SEQUENCE</scope>
    <source>
        <strain evidence="3">Hildebrandi</strain>
    </source>
</reference>